<dbReference type="EMBL" id="JBITGY010000002">
    <property type="protein sequence ID" value="MFI6497388.1"/>
    <property type="molecule type" value="Genomic_DNA"/>
</dbReference>
<gene>
    <name evidence="1" type="ORF">ACIBG2_08395</name>
</gene>
<dbReference type="Proteomes" id="UP001612741">
    <property type="component" value="Unassembled WGS sequence"/>
</dbReference>
<reference evidence="1 2" key="1">
    <citation type="submission" date="2024-10" db="EMBL/GenBank/DDBJ databases">
        <title>The Natural Products Discovery Center: Release of the First 8490 Sequenced Strains for Exploring Actinobacteria Biosynthetic Diversity.</title>
        <authorList>
            <person name="Kalkreuter E."/>
            <person name="Kautsar S.A."/>
            <person name="Yang D."/>
            <person name="Bader C.D."/>
            <person name="Teijaro C.N."/>
            <person name="Fluegel L."/>
            <person name="Davis C.M."/>
            <person name="Simpson J.R."/>
            <person name="Lauterbach L."/>
            <person name="Steele A.D."/>
            <person name="Gui C."/>
            <person name="Meng S."/>
            <person name="Li G."/>
            <person name="Viehrig K."/>
            <person name="Ye F."/>
            <person name="Su P."/>
            <person name="Kiefer A.F."/>
            <person name="Nichols A."/>
            <person name="Cepeda A.J."/>
            <person name="Yan W."/>
            <person name="Fan B."/>
            <person name="Jiang Y."/>
            <person name="Adhikari A."/>
            <person name="Zheng C.-J."/>
            <person name="Schuster L."/>
            <person name="Cowan T.M."/>
            <person name="Smanski M.J."/>
            <person name="Chevrette M.G."/>
            <person name="De Carvalho L.P.S."/>
            <person name="Shen B."/>
        </authorList>
    </citation>
    <scope>NUCLEOTIDE SEQUENCE [LARGE SCALE GENOMIC DNA]</scope>
    <source>
        <strain evidence="1 2">NPDC050545</strain>
    </source>
</reference>
<organism evidence="1 2">
    <name type="scientific">Nonomuraea typhae</name>
    <dbReference type="NCBI Taxonomy" id="2603600"/>
    <lineage>
        <taxon>Bacteria</taxon>
        <taxon>Bacillati</taxon>
        <taxon>Actinomycetota</taxon>
        <taxon>Actinomycetes</taxon>
        <taxon>Streptosporangiales</taxon>
        <taxon>Streptosporangiaceae</taxon>
        <taxon>Nonomuraea</taxon>
    </lineage>
</organism>
<sequence length="159" mass="17341">MALAATPAGAHFYSGGGANPVFTIRPYSYNATWMPPLDRALTNWNATATPADITKNSGSASTLTVASYSGTWYGLYAPSGTRANRTFAIQINSRTITRDATNFANFVSSSTTHEFGHRLSLNDISDGTHCTTAIMSYCRNRNVMHQPQSHDISDVNEYY</sequence>
<proteinExistence type="predicted"/>
<comment type="caution">
    <text evidence="1">The sequence shown here is derived from an EMBL/GenBank/DDBJ whole genome shotgun (WGS) entry which is preliminary data.</text>
</comment>
<evidence type="ECO:0000313" key="2">
    <source>
        <dbReference type="Proteomes" id="UP001612741"/>
    </source>
</evidence>
<keyword evidence="2" id="KW-1185">Reference proteome</keyword>
<evidence type="ECO:0000313" key="1">
    <source>
        <dbReference type="EMBL" id="MFI6497388.1"/>
    </source>
</evidence>
<name>A0ABW7YQ14_9ACTN</name>
<protein>
    <recommendedName>
        <fullName evidence="3">Peptidase M10 metallopeptidase domain-containing protein</fullName>
    </recommendedName>
</protein>
<dbReference type="Gene3D" id="3.40.390.10">
    <property type="entry name" value="Collagenase (Catalytic Domain)"/>
    <property type="match status" value="1"/>
</dbReference>
<evidence type="ECO:0008006" key="3">
    <source>
        <dbReference type="Google" id="ProtNLM"/>
    </source>
</evidence>
<dbReference type="RefSeq" id="WP_397080181.1">
    <property type="nucleotide sequence ID" value="NZ_JBITGY010000002.1"/>
</dbReference>
<dbReference type="InterPro" id="IPR024079">
    <property type="entry name" value="MetalloPept_cat_dom_sf"/>
</dbReference>
<accession>A0ABW7YQ14</accession>
<dbReference type="SUPFAM" id="SSF55486">
    <property type="entry name" value="Metalloproteases ('zincins'), catalytic domain"/>
    <property type="match status" value="1"/>
</dbReference>